<reference evidence="2" key="2">
    <citation type="submission" date="2021-11" db="EMBL/GenBank/DDBJ databases">
        <title>Genome sequence of Xylella taiwanensis PLS432.</title>
        <authorList>
            <person name="Weng L.-W."/>
            <person name="Su C.-C."/>
            <person name="Tsai C.-W."/>
            <person name="Kuo C.-H."/>
        </authorList>
    </citation>
    <scope>NUCLEOTIDE SEQUENCE</scope>
    <source>
        <strain evidence="2">PLS432</strain>
    </source>
</reference>
<evidence type="ECO:0000313" key="2">
    <source>
        <dbReference type="EMBL" id="MCD8472571.1"/>
    </source>
</evidence>
<reference evidence="1 3" key="1">
    <citation type="journal article" date="2014" name="Genome Announc.">
        <title>Draft Genome Sequence of Xylella fastidiosa Pear Leaf Scorch Strain in Taiwan.</title>
        <authorList>
            <person name="Su C.C."/>
            <person name="Deng W.L."/>
            <person name="Jan F.J."/>
            <person name="Chang C.J."/>
            <person name="Huang H."/>
            <person name="Chen J."/>
        </authorList>
    </citation>
    <scope>NUCLEOTIDE SEQUENCE [LARGE SCALE GENOMIC DNA]</scope>
    <source>
        <strain evidence="1 3">PLS229</strain>
    </source>
</reference>
<dbReference type="AlphaFoldDB" id="Z9JM53"/>
<evidence type="ECO:0000313" key="1">
    <source>
        <dbReference type="EMBL" id="EWS78916.1"/>
    </source>
</evidence>
<name>Z9JM53_9GAMM</name>
<proteinExistence type="predicted"/>
<protein>
    <submittedName>
        <fullName evidence="1">Uncharacterized protein</fullName>
    </submittedName>
</protein>
<dbReference type="STRING" id="1444770.AF72_02970"/>
<accession>Z9JM53</accession>
<evidence type="ECO:0000313" key="3">
    <source>
        <dbReference type="Proteomes" id="UP000020406"/>
    </source>
</evidence>
<dbReference type="PATRIC" id="fig|1444770.3.peg.721"/>
<dbReference type="Proteomes" id="UP000020406">
    <property type="component" value="Unassembled WGS sequence"/>
</dbReference>
<organism evidence="1 3">
    <name type="scientific">Xylella taiwanensis</name>
    <dbReference type="NCBI Taxonomy" id="1444770"/>
    <lineage>
        <taxon>Bacteria</taxon>
        <taxon>Pseudomonadati</taxon>
        <taxon>Pseudomonadota</taxon>
        <taxon>Gammaproteobacteria</taxon>
        <taxon>Lysobacterales</taxon>
        <taxon>Lysobacteraceae</taxon>
        <taxon>Xylella</taxon>
    </lineage>
</organism>
<comment type="caution">
    <text evidence="1">The sequence shown here is derived from an EMBL/GenBank/DDBJ whole genome shotgun (WGS) entry which is preliminary data.</text>
</comment>
<gene>
    <name evidence="1" type="ORF">AF72_02970</name>
    <name evidence="2" type="ORF">LPH55_03550</name>
</gene>
<sequence length="92" mass="10045">MLLTVGWRAVRCFGRVSVLGECSVEFLQFSSWFALVITCLEVCAEQKTWAGCACRHLRRHFFTVVGWVLCLDGGVLDAAAATVVAEYGDALG</sequence>
<dbReference type="Proteomes" id="UP001430701">
    <property type="component" value="Unassembled WGS sequence"/>
</dbReference>
<dbReference type="EMBL" id="JAJPPU010000001">
    <property type="protein sequence ID" value="MCD8472571.1"/>
    <property type="molecule type" value="Genomic_DNA"/>
</dbReference>
<dbReference type="GeneID" id="68901597"/>
<keyword evidence="4" id="KW-1185">Reference proteome</keyword>
<dbReference type="RefSeq" id="WP_038270492.1">
    <property type="nucleotide sequence ID" value="NZ_CP053627.1"/>
</dbReference>
<dbReference type="EMBL" id="JDSQ01000004">
    <property type="protein sequence ID" value="EWS78916.1"/>
    <property type="molecule type" value="Genomic_DNA"/>
</dbReference>
<evidence type="ECO:0000313" key="4">
    <source>
        <dbReference type="Proteomes" id="UP001430701"/>
    </source>
</evidence>